<dbReference type="InterPro" id="IPR041854">
    <property type="entry name" value="BFD-like_2Fe2S-bd_dom_sf"/>
</dbReference>
<proteinExistence type="predicted"/>
<comment type="caution">
    <text evidence="2">The sequence shown here is derived from an EMBL/GenBank/DDBJ whole genome shotgun (WGS) entry which is preliminary data.</text>
</comment>
<dbReference type="AlphaFoldDB" id="A0A7C4LMI5"/>
<dbReference type="EMBL" id="DSVQ01000012">
    <property type="protein sequence ID" value="HGT39498.1"/>
    <property type="molecule type" value="Genomic_DNA"/>
</dbReference>
<organism evidence="2">
    <name type="scientific">Schlesneria paludicola</name>
    <dbReference type="NCBI Taxonomy" id="360056"/>
    <lineage>
        <taxon>Bacteria</taxon>
        <taxon>Pseudomonadati</taxon>
        <taxon>Planctomycetota</taxon>
        <taxon>Planctomycetia</taxon>
        <taxon>Planctomycetales</taxon>
        <taxon>Planctomycetaceae</taxon>
        <taxon>Schlesneria</taxon>
    </lineage>
</organism>
<name>A0A7C4LMI5_9PLAN</name>
<evidence type="ECO:0000259" key="1">
    <source>
        <dbReference type="Pfam" id="PF18423"/>
    </source>
</evidence>
<dbReference type="Gene3D" id="1.10.10.1100">
    <property type="entry name" value="BFD-like [2Fe-2S]-binding domain"/>
    <property type="match status" value="1"/>
</dbReference>
<dbReference type="Pfam" id="PF18423">
    <property type="entry name" value="zf_CopZ"/>
    <property type="match status" value="1"/>
</dbReference>
<sequence length="154" mass="17010">MNKAFVREVEEGPSRCPRCGSVGDVVGEETLRAHLSERDRQRFVQTALFCPHPRCPVVYFDDFGAEVLRDAFTAPIPVKDADAPLCSCFGLTRDDIESDVAEGVVTRTKAVVQRAQSAEARCRSLAPNGRSCLAAIQGYYMKCWQQAQSGRQPN</sequence>
<evidence type="ECO:0000313" key="2">
    <source>
        <dbReference type="EMBL" id="HGT39498.1"/>
    </source>
</evidence>
<accession>A0A7C4LMI5</accession>
<gene>
    <name evidence="2" type="ORF">ENS64_09590</name>
</gene>
<dbReference type="InterPro" id="IPR040890">
    <property type="entry name" value="Znf_CopZ"/>
</dbReference>
<protein>
    <recommendedName>
        <fullName evidence="1">CopZ zinc binding domain-containing protein</fullName>
    </recommendedName>
</protein>
<feature type="domain" description="CopZ zinc binding" evidence="1">
    <location>
        <begin position="14"/>
        <end position="65"/>
    </location>
</feature>
<reference evidence="2" key="1">
    <citation type="journal article" date="2020" name="mSystems">
        <title>Genome- and Community-Level Interaction Insights into Carbon Utilization and Element Cycling Functions of Hydrothermarchaeota in Hydrothermal Sediment.</title>
        <authorList>
            <person name="Zhou Z."/>
            <person name="Liu Y."/>
            <person name="Xu W."/>
            <person name="Pan J."/>
            <person name="Luo Z.H."/>
            <person name="Li M."/>
        </authorList>
    </citation>
    <scope>NUCLEOTIDE SEQUENCE [LARGE SCALE GENOMIC DNA]</scope>
    <source>
        <strain evidence="2">SpSt-508</strain>
    </source>
</reference>
<dbReference type="Gene3D" id="2.20.25.270">
    <property type="match status" value="1"/>
</dbReference>